<dbReference type="CDD" id="cd02440">
    <property type="entry name" value="AdoMet_MTases"/>
    <property type="match status" value="1"/>
</dbReference>
<dbReference type="RefSeq" id="WP_068850118.1">
    <property type="nucleotide sequence ID" value="NZ_LYDR01000137.1"/>
</dbReference>
<dbReference type="InterPro" id="IPR019410">
    <property type="entry name" value="Methyltransf_16"/>
</dbReference>
<dbReference type="STRING" id="1841610.A6X21_09370"/>
<accession>A0A1C3E7T2</accession>
<dbReference type="SUPFAM" id="SSF53335">
    <property type="entry name" value="S-adenosyl-L-methionine-dependent methyltransferases"/>
    <property type="match status" value="1"/>
</dbReference>
<dbReference type="InterPro" id="IPR029063">
    <property type="entry name" value="SAM-dependent_MTases_sf"/>
</dbReference>
<name>A0A1C3E7T2_9PLAN</name>
<organism evidence="1 2">
    <name type="scientific">Planctopirus hydrillae</name>
    <dbReference type="NCBI Taxonomy" id="1841610"/>
    <lineage>
        <taxon>Bacteria</taxon>
        <taxon>Pseudomonadati</taxon>
        <taxon>Planctomycetota</taxon>
        <taxon>Planctomycetia</taxon>
        <taxon>Planctomycetales</taxon>
        <taxon>Planctomycetaceae</taxon>
        <taxon>Planctopirus</taxon>
    </lineage>
</organism>
<dbReference type="Proteomes" id="UP000094828">
    <property type="component" value="Unassembled WGS sequence"/>
</dbReference>
<evidence type="ECO:0000313" key="1">
    <source>
        <dbReference type="EMBL" id="ODA29293.1"/>
    </source>
</evidence>
<comment type="caution">
    <text evidence="1">The sequence shown here is derived from an EMBL/GenBank/DDBJ whole genome shotgun (WGS) entry which is preliminary data.</text>
</comment>
<dbReference type="Gene3D" id="3.40.50.150">
    <property type="entry name" value="Vaccinia Virus protein VP39"/>
    <property type="match status" value="1"/>
</dbReference>
<proteinExistence type="predicted"/>
<dbReference type="PANTHER" id="PTHR14614">
    <property type="entry name" value="HEPATOCELLULAR CARCINOMA-ASSOCIATED ANTIGEN"/>
    <property type="match status" value="1"/>
</dbReference>
<sequence length="256" mass="28729">MNEESSFPAPAEAPAGAPPLLQEIRHPAERLPQTPPGLFEIPSGWALATYDVGGGRPVQLYQPADPDAFLESDSVLARHEADGYMPYWAYLWPAAVLMARVLQYAPWPKGTRLLELGAGVGLVGVSAAVRGDEVTITDYDHEAILVARENARLNLVEAQARQLDWRDPPAESFPVIIASEVLYEERNHAPILQLIDKTLARDGLCWIGDAGRTRAEWFAEKLKFTPFEYQLYDENYQPLAKPRFGRFQLFELRRKS</sequence>
<dbReference type="EMBL" id="LYDR01000137">
    <property type="protein sequence ID" value="ODA29293.1"/>
    <property type="molecule type" value="Genomic_DNA"/>
</dbReference>
<evidence type="ECO:0008006" key="3">
    <source>
        <dbReference type="Google" id="ProtNLM"/>
    </source>
</evidence>
<gene>
    <name evidence="1" type="ORF">A6X21_09370</name>
</gene>
<dbReference type="OrthoDB" id="264333at2"/>
<evidence type="ECO:0000313" key="2">
    <source>
        <dbReference type="Proteomes" id="UP000094828"/>
    </source>
</evidence>
<protein>
    <recommendedName>
        <fullName evidence="3">Methyltransferase type 12</fullName>
    </recommendedName>
</protein>
<dbReference type="Pfam" id="PF10294">
    <property type="entry name" value="Methyltransf_16"/>
    <property type="match status" value="1"/>
</dbReference>
<reference evidence="1 2" key="1">
    <citation type="submission" date="2016-05" db="EMBL/GenBank/DDBJ databases">
        <title>Genomic and physiological characterization of Planctopirus sp. isolated from fresh water lake.</title>
        <authorList>
            <person name="Subhash Y."/>
            <person name="Ramana C."/>
        </authorList>
    </citation>
    <scope>NUCLEOTIDE SEQUENCE [LARGE SCALE GENOMIC DNA]</scope>
    <source>
        <strain evidence="1 2">JC280</strain>
    </source>
</reference>
<keyword evidence="2" id="KW-1185">Reference proteome</keyword>
<dbReference type="AlphaFoldDB" id="A0A1C3E7T2"/>